<name>A5CFW4_9ZZZZ</name>
<dbReference type="EMBL" id="AM501427">
    <property type="protein sequence ID" value="CAM58118.1"/>
    <property type="molecule type" value="Genomic_DNA"/>
</dbReference>
<sequence>MKARSTTVNTIISQVGRHSVALISLIVALTSLAYNTWRNEQTEANRNIRTAGIELLLKLGELDRVVFYSHYDQDQERGSPRSGWAYALTIRDLGSIMHQPASASSTELIEIWQQNWSGLGSDDLAASSISDSIDQARSDVLLVLAELD</sequence>
<accession>A5CFW4</accession>
<dbReference type="AlphaFoldDB" id="A5CFW4"/>
<evidence type="ECO:0008006" key="2">
    <source>
        <dbReference type="Google" id="ProtNLM"/>
    </source>
</evidence>
<organism evidence="1">
    <name type="scientific">uncultured marine microorganism</name>
    <dbReference type="NCBI Taxonomy" id="415540"/>
    <lineage>
        <taxon>unclassified sequences</taxon>
        <taxon>environmental samples</taxon>
    </lineage>
</organism>
<reference evidence="1" key="1">
    <citation type="submission" date="2007-03" db="EMBL/GenBank/DDBJ databases">
        <title>Isolation and characterization of alkane hydroxylases from Pacific deep-sea sediment.</title>
        <authorList>
            <person name="Xu M."/>
        </authorList>
    </citation>
    <scope>NUCLEOTIDE SEQUENCE</scope>
</reference>
<proteinExistence type="predicted"/>
<protein>
    <recommendedName>
        <fullName evidence="2">CHASE3 domain-containing protein</fullName>
    </recommendedName>
</protein>
<evidence type="ECO:0000313" key="1">
    <source>
        <dbReference type="EMBL" id="CAM58118.1"/>
    </source>
</evidence>